<sequence>MDEWQNRDMITLYGIPNCDTVKKARAWLDSQGLAYTFHNFKRQGVPLDRIPVWSQALGWERLINRQGMTWQKLTDKQKADAGKLAGAMALMQAESSVIKRPIVEWQDPITTTITLGFDTQTWSMQADELKDNERRASLAKAAG</sequence>
<dbReference type="InterPro" id="IPR006660">
    <property type="entry name" value="Arsenate_reductase-like"/>
</dbReference>
<evidence type="ECO:0000256" key="2">
    <source>
        <dbReference type="PROSITE-ProRule" id="PRU01282"/>
    </source>
</evidence>
<dbReference type="CDD" id="cd03035">
    <property type="entry name" value="ArsC_Yffb"/>
    <property type="match status" value="1"/>
</dbReference>
<dbReference type="Proteomes" id="UP000502041">
    <property type="component" value="Chromosome"/>
</dbReference>
<accession>A0A6H2HBS4</accession>
<dbReference type="EMBL" id="CP051461">
    <property type="protein sequence ID" value="QJC57325.1"/>
    <property type="molecule type" value="Genomic_DNA"/>
</dbReference>
<evidence type="ECO:0000256" key="1">
    <source>
        <dbReference type="ARBA" id="ARBA00007198"/>
    </source>
</evidence>
<dbReference type="PROSITE" id="PS51353">
    <property type="entry name" value="ARSC"/>
    <property type="match status" value="1"/>
</dbReference>
<dbReference type="PANTHER" id="PTHR30041">
    <property type="entry name" value="ARSENATE REDUCTASE"/>
    <property type="match status" value="1"/>
</dbReference>
<dbReference type="InterPro" id="IPR006504">
    <property type="entry name" value="Tscrpt_reg_Spx/MgsR"/>
</dbReference>
<dbReference type="Pfam" id="PF03960">
    <property type="entry name" value="ArsC"/>
    <property type="match status" value="1"/>
</dbReference>
<protein>
    <submittedName>
        <fullName evidence="3">Protein YffB</fullName>
    </submittedName>
</protein>
<dbReference type="PANTHER" id="PTHR30041:SF8">
    <property type="entry name" value="PROTEIN YFFB"/>
    <property type="match status" value="1"/>
</dbReference>
<reference evidence="3 4" key="1">
    <citation type="submission" date="2020-04" db="EMBL/GenBank/DDBJ databases">
        <title>Complete genome of a Psychrophilic, Marine, Gas Vacuolate Bacterium Polaromonas vacuolata KCTC 22033T.</title>
        <authorList>
            <person name="Hwang K."/>
            <person name="Kim K.M."/>
        </authorList>
    </citation>
    <scope>NUCLEOTIDE SEQUENCE [LARGE SCALE GENOMIC DNA]</scope>
    <source>
        <strain evidence="3 4">KCTC 22033</strain>
    </source>
</reference>
<dbReference type="InterPro" id="IPR036249">
    <property type="entry name" value="Thioredoxin-like_sf"/>
</dbReference>
<name>A0A6H2HBS4_9BURK</name>
<dbReference type="NCBIfam" id="TIGR01617">
    <property type="entry name" value="arsC_related"/>
    <property type="match status" value="1"/>
</dbReference>
<dbReference type="AlphaFoldDB" id="A0A6H2HBS4"/>
<dbReference type="SUPFAM" id="SSF52833">
    <property type="entry name" value="Thioredoxin-like"/>
    <property type="match status" value="1"/>
</dbReference>
<organism evidence="3 4">
    <name type="scientific">Polaromonas vacuolata</name>
    <dbReference type="NCBI Taxonomy" id="37448"/>
    <lineage>
        <taxon>Bacteria</taxon>
        <taxon>Pseudomonadati</taxon>
        <taxon>Pseudomonadota</taxon>
        <taxon>Betaproteobacteria</taxon>
        <taxon>Burkholderiales</taxon>
        <taxon>Comamonadaceae</taxon>
        <taxon>Polaromonas</taxon>
    </lineage>
</organism>
<dbReference type="KEGG" id="pvac:HC248_02649"/>
<gene>
    <name evidence="3" type="primary">yffB</name>
    <name evidence="3" type="ORF">HC248_02649</name>
</gene>
<keyword evidence="4" id="KW-1185">Reference proteome</keyword>
<proteinExistence type="inferred from homology"/>
<evidence type="ECO:0000313" key="3">
    <source>
        <dbReference type="EMBL" id="QJC57325.1"/>
    </source>
</evidence>
<dbReference type="Gene3D" id="3.40.30.10">
    <property type="entry name" value="Glutaredoxin"/>
    <property type="match status" value="1"/>
</dbReference>
<evidence type="ECO:0000313" key="4">
    <source>
        <dbReference type="Proteomes" id="UP000502041"/>
    </source>
</evidence>
<comment type="similarity">
    <text evidence="1 2">Belongs to the ArsC family.</text>
</comment>